<organism evidence="1 2">
    <name type="scientific">Clostridium acidisoli DSM 12555</name>
    <dbReference type="NCBI Taxonomy" id="1121291"/>
    <lineage>
        <taxon>Bacteria</taxon>
        <taxon>Bacillati</taxon>
        <taxon>Bacillota</taxon>
        <taxon>Clostridia</taxon>
        <taxon>Eubacteriales</taxon>
        <taxon>Clostridiaceae</taxon>
        <taxon>Clostridium</taxon>
    </lineage>
</organism>
<dbReference type="Proteomes" id="UP000192468">
    <property type="component" value="Unassembled WGS sequence"/>
</dbReference>
<protein>
    <submittedName>
        <fullName evidence="1">Uncharacterized protein</fullName>
    </submittedName>
</protein>
<keyword evidence="2" id="KW-1185">Reference proteome</keyword>
<reference evidence="1 2" key="1">
    <citation type="submission" date="2017-04" db="EMBL/GenBank/DDBJ databases">
        <authorList>
            <person name="Afonso C.L."/>
            <person name="Miller P.J."/>
            <person name="Scott M.A."/>
            <person name="Spackman E."/>
            <person name="Goraichik I."/>
            <person name="Dimitrov K.M."/>
            <person name="Suarez D.L."/>
            <person name="Swayne D.E."/>
        </authorList>
    </citation>
    <scope>NUCLEOTIDE SEQUENCE [LARGE SCALE GENOMIC DNA]</scope>
    <source>
        <strain evidence="1 2">DSM 12555</strain>
    </source>
</reference>
<accession>A0A1W1XF78</accession>
<dbReference type="EMBL" id="FWXH01000004">
    <property type="protein sequence ID" value="SMC22613.1"/>
    <property type="molecule type" value="Genomic_DNA"/>
</dbReference>
<dbReference type="AlphaFoldDB" id="A0A1W1XF78"/>
<name>A0A1W1XF78_9CLOT</name>
<proteinExistence type="predicted"/>
<evidence type="ECO:0000313" key="2">
    <source>
        <dbReference type="Proteomes" id="UP000192468"/>
    </source>
</evidence>
<evidence type="ECO:0000313" key="1">
    <source>
        <dbReference type="EMBL" id="SMC22613.1"/>
    </source>
</evidence>
<sequence length="171" mass="19799">MITLVMKYRRKNSISIKSFIEEFGEEFSEHVKEKLMELDSRTFLTRKEFENRLDIKHVEHLKYDCSNGLANSGTAKQMKEYSYGELEVVEGALYLSEKSFESKEFVEAPGIDDIYSALGSEEMIEDNGKQLKKLDENNIDYVVDTILSICPEVSQKYIDIVKGMVERSNNR</sequence>
<dbReference type="STRING" id="1121291.SAMN02745134_01650"/>
<gene>
    <name evidence="1" type="ORF">SAMN02745134_01650</name>
</gene>